<evidence type="ECO:0000313" key="2">
    <source>
        <dbReference type="EMBL" id="CAI2162423.1"/>
    </source>
</evidence>
<feature type="coiled-coil region" evidence="1">
    <location>
        <begin position="116"/>
        <end position="298"/>
    </location>
</feature>
<dbReference type="AlphaFoldDB" id="A0A9W4SBD6"/>
<dbReference type="EMBL" id="CAMKVN010000036">
    <property type="protein sequence ID" value="CAI2162423.1"/>
    <property type="molecule type" value="Genomic_DNA"/>
</dbReference>
<protein>
    <submittedName>
        <fullName evidence="2">10703_t:CDS:1</fullName>
    </submittedName>
</protein>
<keyword evidence="3" id="KW-1185">Reference proteome</keyword>
<evidence type="ECO:0000256" key="1">
    <source>
        <dbReference type="SAM" id="Coils"/>
    </source>
</evidence>
<reference evidence="2" key="1">
    <citation type="submission" date="2022-08" db="EMBL/GenBank/DDBJ databases">
        <authorList>
            <person name="Kallberg Y."/>
            <person name="Tangrot J."/>
            <person name="Rosling A."/>
        </authorList>
    </citation>
    <scope>NUCLEOTIDE SEQUENCE</scope>
    <source>
        <strain evidence="2">Wild A</strain>
    </source>
</reference>
<comment type="caution">
    <text evidence="2">The sequence shown here is derived from an EMBL/GenBank/DDBJ whole genome shotgun (WGS) entry which is preliminary data.</text>
</comment>
<keyword evidence="1" id="KW-0175">Coiled coil</keyword>
<dbReference type="Proteomes" id="UP001153678">
    <property type="component" value="Unassembled WGS sequence"/>
</dbReference>
<accession>A0A9W4SBD6</accession>
<gene>
    <name evidence="2" type="ORF">FWILDA_LOCUS551</name>
</gene>
<proteinExistence type="predicted"/>
<evidence type="ECO:0000313" key="3">
    <source>
        <dbReference type="Proteomes" id="UP001153678"/>
    </source>
</evidence>
<sequence length="312" mass="36047">MTKITNIKNDIPIYVEQKFIQTDLTATDILKTNTPIPPSFVKLESPPQNYMCSTHELDLTAGENISYPVYLSPTVLERKTIYGGTTITAQEIFIQRPFNKNQSTQTESNPAQLNKVKFLLSKAQTLRTEKKNLSHQITKLAQEDNLNQQTILNLQSEIAELEQKLTHLKNELIKEKQTKTQFQKDYQTKINNLQVEITDLNNTLQTTQQERDNLQHSLKKSLLGSLFKNKQKRQRINQLNDSLKFLRNLLTAKNQQTVDLMAERNNYQIQITDLNRQLNETNNLIAAKDNKINGLENNVRERDNRLNATLAQ</sequence>
<name>A0A9W4SBD6_9GLOM</name>
<organism evidence="2 3">
    <name type="scientific">Funneliformis geosporum</name>
    <dbReference type="NCBI Taxonomy" id="1117311"/>
    <lineage>
        <taxon>Eukaryota</taxon>
        <taxon>Fungi</taxon>
        <taxon>Fungi incertae sedis</taxon>
        <taxon>Mucoromycota</taxon>
        <taxon>Glomeromycotina</taxon>
        <taxon>Glomeromycetes</taxon>
        <taxon>Glomerales</taxon>
        <taxon>Glomeraceae</taxon>
        <taxon>Funneliformis</taxon>
    </lineage>
</organism>
<dbReference type="OrthoDB" id="2448903at2759"/>